<evidence type="ECO:0000256" key="3">
    <source>
        <dbReference type="ARBA" id="ARBA00022679"/>
    </source>
</evidence>
<dbReference type="STRING" id="1095630.A0A2J6TN35"/>
<name>A0A2J6TN35_9HELO</name>
<keyword evidence="3" id="KW-0808">Transferase</keyword>
<sequence length="458" mass="51661">MDLNIVRTAGNLSGVPPLAFEEWDGDSVLAAKDDKQSTVANSSQPSHSNNFPVSHSLYNAAEFPSFGPRYGIPARPKGNNLPDQKHLTISRIEVLDPYEEILRKADADIQSSYADQQKPCGDLGVEGGFDTLFNRMQISTPPEITGENTHQRFSDPISASPPFESSQPPSTGCIICTEQFSGTVAPPAWISQACLHNPSVCCECLAKCIQNDLETKIWNQIKCPECRTLLIYEDIKRLADPVTFSRYEVLSFRSAVNSDANFVWCQNCDFGQLHDSGMAQPIIRCLNCGFRSCFRHSVPWHDRLTCEEYDEMLQNPDGFRSAIDMQDAAAEMAIRLQEQEDEMFARQIDQRDKRAEQERQKQRHEEERRRARAAQKAAAEKAKVEQDRARKMEALKRRAMEEKLSVKKVHATTKPCPGCRWPIEKNAGCSHMTCTQCGHHFCWNCMANWLGHGSRCPS</sequence>
<keyword evidence="7" id="KW-0833">Ubl conjugation pathway</keyword>
<dbReference type="EMBL" id="KZ613754">
    <property type="protein sequence ID" value="PMD64433.1"/>
    <property type="molecule type" value="Genomic_DNA"/>
</dbReference>
<evidence type="ECO:0000256" key="2">
    <source>
        <dbReference type="ARBA" id="ARBA00012251"/>
    </source>
</evidence>
<evidence type="ECO:0000313" key="13">
    <source>
        <dbReference type="EMBL" id="PMD64433.1"/>
    </source>
</evidence>
<dbReference type="InterPro" id="IPR001841">
    <property type="entry name" value="Znf_RING"/>
</dbReference>
<evidence type="ECO:0000259" key="12">
    <source>
        <dbReference type="PROSITE" id="PS51873"/>
    </source>
</evidence>
<evidence type="ECO:0000256" key="4">
    <source>
        <dbReference type="ARBA" id="ARBA00022723"/>
    </source>
</evidence>
<dbReference type="FunCoup" id="A0A2J6TN35">
    <property type="interactions" value="183"/>
</dbReference>
<feature type="domain" description="RING-type" evidence="11">
    <location>
        <begin position="416"/>
        <end position="458"/>
    </location>
</feature>
<dbReference type="GO" id="GO:0008270">
    <property type="term" value="F:zinc ion binding"/>
    <property type="evidence" value="ECO:0007669"/>
    <property type="project" value="UniProtKB-KW"/>
</dbReference>
<dbReference type="InterPro" id="IPR017907">
    <property type="entry name" value="Znf_RING_CS"/>
</dbReference>
<evidence type="ECO:0000256" key="10">
    <source>
        <dbReference type="SAM" id="MobiDB-lite"/>
    </source>
</evidence>
<evidence type="ECO:0000256" key="6">
    <source>
        <dbReference type="ARBA" id="ARBA00022771"/>
    </source>
</evidence>
<dbReference type="GeneID" id="36587569"/>
<evidence type="ECO:0000256" key="7">
    <source>
        <dbReference type="ARBA" id="ARBA00022786"/>
    </source>
</evidence>
<evidence type="ECO:0000256" key="1">
    <source>
        <dbReference type="ARBA" id="ARBA00001798"/>
    </source>
</evidence>
<comment type="catalytic activity">
    <reaction evidence="1">
        <text>[E2 ubiquitin-conjugating enzyme]-S-ubiquitinyl-L-cysteine + [acceptor protein]-L-lysine = [E2 ubiquitin-conjugating enzyme]-L-cysteine + [acceptor protein]-N(6)-ubiquitinyl-L-lysine.</text>
        <dbReference type="EC" id="2.3.2.31"/>
    </reaction>
</comment>
<accession>A0A2J6TN35</accession>
<evidence type="ECO:0000313" key="14">
    <source>
        <dbReference type="Proteomes" id="UP000235371"/>
    </source>
</evidence>
<dbReference type="InParanoid" id="A0A2J6TN35"/>
<dbReference type="EC" id="2.3.2.31" evidence="2"/>
<feature type="domain" description="RING-type" evidence="12">
    <location>
        <begin position="169"/>
        <end position="458"/>
    </location>
</feature>
<keyword evidence="6 9" id="KW-0863">Zinc-finger</keyword>
<feature type="compositionally biased region" description="Basic and acidic residues" evidence="10">
    <location>
        <begin position="350"/>
        <end position="369"/>
    </location>
</feature>
<feature type="domain" description="RING-type" evidence="11">
    <location>
        <begin position="173"/>
        <end position="227"/>
    </location>
</feature>
<dbReference type="OrthoDB" id="1431934at2759"/>
<dbReference type="PROSITE" id="PS51873">
    <property type="entry name" value="TRIAD"/>
    <property type="match status" value="1"/>
</dbReference>
<dbReference type="SMART" id="SM00647">
    <property type="entry name" value="IBR"/>
    <property type="match status" value="2"/>
</dbReference>
<reference evidence="13 14" key="1">
    <citation type="submission" date="2016-04" db="EMBL/GenBank/DDBJ databases">
        <title>A degradative enzymes factory behind the ericoid mycorrhizal symbiosis.</title>
        <authorList>
            <consortium name="DOE Joint Genome Institute"/>
            <person name="Martino E."/>
            <person name="Morin E."/>
            <person name="Grelet G."/>
            <person name="Kuo A."/>
            <person name="Kohler A."/>
            <person name="Daghino S."/>
            <person name="Barry K."/>
            <person name="Choi C."/>
            <person name="Cichocki N."/>
            <person name="Clum A."/>
            <person name="Copeland A."/>
            <person name="Hainaut M."/>
            <person name="Haridas S."/>
            <person name="Labutti K."/>
            <person name="Lindquist E."/>
            <person name="Lipzen A."/>
            <person name="Khouja H.-R."/>
            <person name="Murat C."/>
            <person name="Ohm R."/>
            <person name="Olson A."/>
            <person name="Spatafora J."/>
            <person name="Veneault-Fourrey C."/>
            <person name="Henrissat B."/>
            <person name="Grigoriev I."/>
            <person name="Martin F."/>
            <person name="Perotto S."/>
        </authorList>
    </citation>
    <scope>NUCLEOTIDE SEQUENCE [LARGE SCALE GENOMIC DNA]</scope>
    <source>
        <strain evidence="13 14">E</strain>
    </source>
</reference>
<dbReference type="Proteomes" id="UP000235371">
    <property type="component" value="Unassembled WGS sequence"/>
</dbReference>
<keyword evidence="4" id="KW-0479">Metal-binding</keyword>
<dbReference type="PROSITE" id="PS00518">
    <property type="entry name" value="ZF_RING_1"/>
    <property type="match status" value="1"/>
</dbReference>
<proteinExistence type="predicted"/>
<dbReference type="CDD" id="cd20335">
    <property type="entry name" value="BRcat_RBR"/>
    <property type="match status" value="1"/>
</dbReference>
<gene>
    <name evidence="13" type="ORF">K444DRAFT_608999</name>
</gene>
<dbReference type="PROSITE" id="PS50089">
    <property type="entry name" value="ZF_RING_2"/>
    <property type="match status" value="2"/>
</dbReference>
<dbReference type="AlphaFoldDB" id="A0A2J6TN35"/>
<dbReference type="SUPFAM" id="SSF57850">
    <property type="entry name" value="RING/U-box"/>
    <property type="match status" value="3"/>
</dbReference>
<dbReference type="Gene3D" id="1.20.120.1750">
    <property type="match status" value="1"/>
</dbReference>
<keyword evidence="14" id="KW-1185">Reference proteome</keyword>
<dbReference type="GO" id="GO:0016567">
    <property type="term" value="P:protein ubiquitination"/>
    <property type="evidence" value="ECO:0007669"/>
    <property type="project" value="InterPro"/>
</dbReference>
<evidence type="ECO:0000256" key="9">
    <source>
        <dbReference type="PROSITE-ProRule" id="PRU00175"/>
    </source>
</evidence>
<keyword evidence="5" id="KW-0677">Repeat</keyword>
<organism evidence="13 14">
    <name type="scientific">Hyaloscypha bicolor E</name>
    <dbReference type="NCBI Taxonomy" id="1095630"/>
    <lineage>
        <taxon>Eukaryota</taxon>
        <taxon>Fungi</taxon>
        <taxon>Dikarya</taxon>
        <taxon>Ascomycota</taxon>
        <taxon>Pezizomycotina</taxon>
        <taxon>Leotiomycetes</taxon>
        <taxon>Helotiales</taxon>
        <taxon>Hyaloscyphaceae</taxon>
        <taxon>Hyaloscypha</taxon>
        <taxon>Hyaloscypha bicolor</taxon>
    </lineage>
</organism>
<feature type="region of interest" description="Disordered" evidence="10">
    <location>
        <begin position="350"/>
        <end position="371"/>
    </location>
</feature>
<dbReference type="InterPro" id="IPR013083">
    <property type="entry name" value="Znf_RING/FYVE/PHD"/>
</dbReference>
<dbReference type="InterPro" id="IPR002867">
    <property type="entry name" value="IBR_dom"/>
</dbReference>
<evidence type="ECO:0000259" key="11">
    <source>
        <dbReference type="PROSITE" id="PS50089"/>
    </source>
</evidence>
<dbReference type="Pfam" id="PF01485">
    <property type="entry name" value="IBR"/>
    <property type="match status" value="1"/>
</dbReference>
<dbReference type="RefSeq" id="XP_024741337.1">
    <property type="nucleotide sequence ID" value="XM_024879492.1"/>
</dbReference>
<dbReference type="InterPro" id="IPR031127">
    <property type="entry name" value="E3_UB_ligase_RBR"/>
</dbReference>
<dbReference type="Gene3D" id="3.30.40.10">
    <property type="entry name" value="Zinc/RING finger domain, C3HC4 (zinc finger)"/>
    <property type="match status" value="1"/>
</dbReference>
<evidence type="ECO:0000256" key="8">
    <source>
        <dbReference type="ARBA" id="ARBA00022833"/>
    </source>
</evidence>
<dbReference type="PANTHER" id="PTHR11685">
    <property type="entry name" value="RBR FAMILY RING FINGER AND IBR DOMAIN-CONTAINING"/>
    <property type="match status" value="1"/>
</dbReference>
<dbReference type="Pfam" id="PF22191">
    <property type="entry name" value="IBR_1"/>
    <property type="match status" value="1"/>
</dbReference>
<dbReference type="InterPro" id="IPR044066">
    <property type="entry name" value="TRIAD_supradom"/>
</dbReference>
<keyword evidence="8" id="KW-0862">Zinc</keyword>
<evidence type="ECO:0000256" key="5">
    <source>
        <dbReference type="ARBA" id="ARBA00022737"/>
    </source>
</evidence>
<protein>
    <recommendedName>
        <fullName evidence="2">RBR-type E3 ubiquitin transferase</fullName>
        <ecNumber evidence="2">2.3.2.31</ecNumber>
    </recommendedName>
</protein>
<dbReference type="GO" id="GO:0061630">
    <property type="term" value="F:ubiquitin protein ligase activity"/>
    <property type="evidence" value="ECO:0007669"/>
    <property type="project" value="UniProtKB-EC"/>
</dbReference>